<reference evidence="3" key="1">
    <citation type="submission" date="2016-11" db="UniProtKB">
        <authorList>
            <consortium name="WormBaseParasite"/>
        </authorList>
    </citation>
    <scope>IDENTIFICATION</scope>
</reference>
<keyword evidence="1" id="KW-1133">Transmembrane helix</keyword>
<keyword evidence="1" id="KW-0812">Transmembrane</keyword>
<evidence type="ECO:0000256" key="1">
    <source>
        <dbReference type="SAM" id="Phobius"/>
    </source>
</evidence>
<sequence>MAIAVTIEVLTKSVDEWNTAVAHASQTMVPIMYYVDAKIIALFAISNFGAYYGLNFYLTIIFCNRDKSLEDEDASGRPLTIDDNQLRTIFEADPCKTT</sequence>
<keyword evidence="2" id="KW-1185">Reference proteome</keyword>
<organism evidence="2 3">
    <name type="scientific">Heterorhabditis bacteriophora</name>
    <name type="common">Entomopathogenic nematode worm</name>
    <dbReference type="NCBI Taxonomy" id="37862"/>
    <lineage>
        <taxon>Eukaryota</taxon>
        <taxon>Metazoa</taxon>
        <taxon>Ecdysozoa</taxon>
        <taxon>Nematoda</taxon>
        <taxon>Chromadorea</taxon>
        <taxon>Rhabditida</taxon>
        <taxon>Rhabditina</taxon>
        <taxon>Rhabditomorpha</taxon>
        <taxon>Strongyloidea</taxon>
        <taxon>Heterorhabditidae</taxon>
        <taxon>Heterorhabditis</taxon>
    </lineage>
</organism>
<evidence type="ECO:0000313" key="3">
    <source>
        <dbReference type="WBParaSite" id="Hba_04481"/>
    </source>
</evidence>
<dbReference type="Proteomes" id="UP000095283">
    <property type="component" value="Unplaced"/>
</dbReference>
<dbReference type="AlphaFoldDB" id="A0A1I7WHK8"/>
<dbReference type="WBParaSite" id="Hba_04481">
    <property type="protein sequence ID" value="Hba_04481"/>
    <property type="gene ID" value="Hba_04481"/>
</dbReference>
<keyword evidence="1" id="KW-0472">Membrane</keyword>
<name>A0A1I7WHK8_HETBA</name>
<evidence type="ECO:0000313" key="2">
    <source>
        <dbReference type="Proteomes" id="UP000095283"/>
    </source>
</evidence>
<accession>A0A1I7WHK8</accession>
<protein>
    <submittedName>
        <fullName evidence="3">Anoctamin</fullName>
    </submittedName>
</protein>
<feature type="transmembrane region" description="Helical" evidence="1">
    <location>
        <begin position="39"/>
        <end position="58"/>
    </location>
</feature>
<proteinExistence type="predicted"/>